<dbReference type="EMBL" id="AP010904">
    <property type="protein sequence ID" value="BAH75895.1"/>
    <property type="molecule type" value="Genomic_DNA"/>
</dbReference>
<dbReference type="STRING" id="573370.DMR_24040"/>
<dbReference type="HOGENOM" id="CLU_010686_0_2_7"/>
<evidence type="ECO:0000259" key="1">
    <source>
        <dbReference type="PROSITE" id="PS51736"/>
    </source>
</evidence>
<dbReference type="KEGG" id="dma:DMR_24040"/>
<feature type="domain" description="Resolvase/invertase-type recombinase catalytic" evidence="1">
    <location>
        <begin position="15"/>
        <end position="165"/>
    </location>
</feature>
<dbReference type="Pfam" id="PF00239">
    <property type="entry name" value="Resolvase"/>
    <property type="match status" value="1"/>
</dbReference>
<dbReference type="InterPro" id="IPR036162">
    <property type="entry name" value="Resolvase-like_N_sf"/>
</dbReference>
<protein>
    <recommendedName>
        <fullName evidence="1">Resolvase/invertase-type recombinase catalytic domain-containing protein</fullName>
    </recommendedName>
</protein>
<dbReference type="SUPFAM" id="SSF53041">
    <property type="entry name" value="Resolvase-like"/>
    <property type="match status" value="1"/>
</dbReference>
<dbReference type="GO" id="GO:0000150">
    <property type="term" value="F:DNA strand exchange activity"/>
    <property type="evidence" value="ECO:0007669"/>
    <property type="project" value="InterPro"/>
</dbReference>
<dbReference type="PANTHER" id="PTHR30461">
    <property type="entry name" value="DNA-INVERTASE FROM LAMBDOID PROPHAGE"/>
    <property type="match status" value="1"/>
</dbReference>
<dbReference type="InterPro" id="IPR050639">
    <property type="entry name" value="SSR_resolvase"/>
</dbReference>
<dbReference type="Gene3D" id="3.40.50.1390">
    <property type="entry name" value="Resolvase, N-terminal catalytic domain"/>
    <property type="match status" value="1"/>
</dbReference>
<sequence length="237" mass="26489">MLSTSRLNWRWHMNRAFGYVRVSGKGQVDGDGPERQELAIREYAKAHGLEVVEVFMDGGVSGTVEDRPALAEMMVSLEQNGHGVRTVIIEKLDRLARDLMVQEGIIRDFQQHGVELISAVEGADLLSNDPTRKLVRQVLGAIAEYDKQMLVLKLRAARRRVKARQGKCEGRKSTQELNPGIIAEIGMLRRLNKAGKRRPWNEVAGFLNARGHKTATGKPWTGPNVSLLMSRVRASKD</sequence>
<organism evidence="2 3">
    <name type="scientific">Solidesulfovibrio magneticus (strain ATCC 700980 / DSM 13731 / RS-1)</name>
    <name type="common">Desulfovibrio magneticus</name>
    <dbReference type="NCBI Taxonomy" id="573370"/>
    <lineage>
        <taxon>Bacteria</taxon>
        <taxon>Pseudomonadati</taxon>
        <taxon>Thermodesulfobacteriota</taxon>
        <taxon>Desulfovibrionia</taxon>
        <taxon>Desulfovibrionales</taxon>
        <taxon>Desulfovibrionaceae</taxon>
        <taxon>Solidesulfovibrio</taxon>
    </lineage>
</organism>
<dbReference type="SMART" id="SM00857">
    <property type="entry name" value="Resolvase"/>
    <property type="match status" value="1"/>
</dbReference>
<dbReference type="PANTHER" id="PTHR30461:SF23">
    <property type="entry name" value="DNA RECOMBINASE-RELATED"/>
    <property type="match status" value="1"/>
</dbReference>
<evidence type="ECO:0000313" key="2">
    <source>
        <dbReference type="EMBL" id="BAH75895.1"/>
    </source>
</evidence>
<dbReference type="CDD" id="cd00338">
    <property type="entry name" value="Ser_Recombinase"/>
    <property type="match status" value="1"/>
</dbReference>
<name>C4XT98_SOLM1</name>
<dbReference type="AlphaFoldDB" id="C4XT98"/>
<dbReference type="Proteomes" id="UP000009071">
    <property type="component" value="Chromosome"/>
</dbReference>
<accession>C4XT98</accession>
<dbReference type="eggNOG" id="COG1961">
    <property type="taxonomic scope" value="Bacteria"/>
</dbReference>
<dbReference type="InterPro" id="IPR006119">
    <property type="entry name" value="Resolv_N"/>
</dbReference>
<dbReference type="PROSITE" id="PS51736">
    <property type="entry name" value="RECOMBINASES_3"/>
    <property type="match status" value="1"/>
</dbReference>
<reference evidence="2 3" key="1">
    <citation type="journal article" date="2009" name="Genome Res.">
        <title>Whole genome sequence of Desulfovibrio magneticus strain RS-1 revealed common gene clusters in magnetotactic bacteria.</title>
        <authorList>
            <person name="Nakazawa H."/>
            <person name="Arakaki A."/>
            <person name="Narita-Yamada S."/>
            <person name="Yashiro I."/>
            <person name="Jinno K."/>
            <person name="Aoki N."/>
            <person name="Tsuruyama A."/>
            <person name="Okamura Y."/>
            <person name="Tanikawa S."/>
            <person name="Fujita N."/>
            <person name="Takeyama H."/>
            <person name="Matsunaga T."/>
        </authorList>
    </citation>
    <scope>NUCLEOTIDE SEQUENCE [LARGE SCALE GENOMIC DNA]</scope>
    <source>
        <strain evidence="3">ATCC 700980 / DSM 13731 / RS-1</strain>
    </source>
</reference>
<proteinExistence type="predicted"/>
<gene>
    <name evidence="2" type="ordered locus">DMR_24040</name>
</gene>
<keyword evidence="3" id="KW-1185">Reference proteome</keyword>
<evidence type="ECO:0000313" key="3">
    <source>
        <dbReference type="Proteomes" id="UP000009071"/>
    </source>
</evidence>
<dbReference type="GO" id="GO:0003677">
    <property type="term" value="F:DNA binding"/>
    <property type="evidence" value="ECO:0007669"/>
    <property type="project" value="InterPro"/>
</dbReference>